<gene>
    <name evidence="1" type="ORF">GCK72_011201</name>
</gene>
<evidence type="ECO:0000313" key="1">
    <source>
        <dbReference type="EMBL" id="KAF1762936.1"/>
    </source>
</evidence>
<dbReference type="RefSeq" id="XP_053587862.1">
    <property type="nucleotide sequence ID" value="XM_053728285.1"/>
</dbReference>
<reference evidence="1 2" key="1">
    <citation type="submission" date="2019-12" db="EMBL/GenBank/DDBJ databases">
        <title>Chromosome-level assembly of the Caenorhabditis remanei genome.</title>
        <authorList>
            <person name="Teterina A.A."/>
            <person name="Willis J.H."/>
            <person name="Phillips P.C."/>
        </authorList>
    </citation>
    <scope>NUCLEOTIDE SEQUENCE [LARGE SCALE GENOMIC DNA]</scope>
    <source>
        <strain evidence="1 2">PX506</strain>
        <tissue evidence="1">Whole organism</tissue>
    </source>
</reference>
<evidence type="ECO:0000313" key="2">
    <source>
        <dbReference type="Proteomes" id="UP000483820"/>
    </source>
</evidence>
<dbReference type="KEGG" id="crq:GCK72_011201"/>
<protein>
    <submittedName>
        <fullName evidence="1">Uncharacterized protein</fullName>
    </submittedName>
</protein>
<dbReference type="EMBL" id="WUAV01000003">
    <property type="protein sequence ID" value="KAF1762936.1"/>
    <property type="molecule type" value="Genomic_DNA"/>
</dbReference>
<name>A0A6A5H7U5_CAERE</name>
<accession>A0A6A5H7U5</accession>
<dbReference type="CTD" id="78775124"/>
<dbReference type="GeneID" id="78775124"/>
<proteinExistence type="predicted"/>
<comment type="caution">
    <text evidence="1">The sequence shown here is derived from an EMBL/GenBank/DDBJ whole genome shotgun (WGS) entry which is preliminary data.</text>
</comment>
<organism evidence="1 2">
    <name type="scientific">Caenorhabditis remanei</name>
    <name type="common">Caenorhabditis vulgaris</name>
    <dbReference type="NCBI Taxonomy" id="31234"/>
    <lineage>
        <taxon>Eukaryota</taxon>
        <taxon>Metazoa</taxon>
        <taxon>Ecdysozoa</taxon>
        <taxon>Nematoda</taxon>
        <taxon>Chromadorea</taxon>
        <taxon>Rhabditida</taxon>
        <taxon>Rhabditina</taxon>
        <taxon>Rhabditomorpha</taxon>
        <taxon>Rhabditoidea</taxon>
        <taxon>Rhabditidae</taxon>
        <taxon>Peloderinae</taxon>
        <taxon>Caenorhabditis</taxon>
    </lineage>
</organism>
<sequence>MDNNTAARSETAIQVYCLRPYRNPFGGTSCQEEVKKDFEALRRYPQMPISGYPIYRLTTRKYYQDTNDKEDFSTHTRLKDTARSSIHLWMSKITGDSQYSMYSLSKYPEE</sequence>
<dbReference type="Proteomes" id="UP000483820">
    <property type="component" value="Chromosome III"/>
</dbReference>
<dbReference type="AlphaFoldDB" id="A0A6A5H7U5"/>